<dbReference type="InterPro" id="IPR000415">
    <property type="entry name" value="Nitroreductase-like"/>
</dbReference>
<keyword evidence="7" id="KW-0520">NAD</keyword>
<comment type="caution">
    <text evidence="9">The sequence shown here is derived from an EMBL/GenBank/DDBJ whole genome shotgun (WGS) entry which is preliminary data.</text>
</comment>
<dbReference type="CDD" id="cd02135">
    <property type="entry name" value="YdjA-like"/>
    <property type="match status" value="1"/>
</dbReference>
<evidence type="ECO:0000313" key="10">
    <source>
        <dbReference type="Proteomes" id="UP001596990"/>
    </source>
</evidence>
<reference evidence="10" key="1">
    <citation type="journal article" date="2019" name="Int. J. Syst. Evol. Microbiol.">
        <title>The Global Catalogue of Microorganisms (GCM) 10K type strain sequencing project: providing services to taxonomists for standard genome sequencing and annotation.</title>
        <authorList>
            <consortium name="The Broad Institute Genomics Platform"/>
            <consortium name="The Broad Institute Genome Sequencing Center for Infectious Disease"/>
            <person name="Wu L."/>
            <person name="Ma J."/>
        </authorList>
    </citation>
    <scope>NUCLEOTIDE SEQUENCE [LARGE SCALE GENOMIC DNA]</scope>
    <source>
        <strain evidence="10">CCUG 56607</strain>
    </source>
</reference>
<accession>A0ABW3L724</accession>
<name>A0ABW3L724_9BACI</name>
<dbReference type="EMBL" id="JBHTKL010000005">
    <property type="protein sequence ID" value="MFD1020409.1"/>
    <property type="molecule type" value="Genomic_DNA"/>
</dbReference>
<evidence type="ECO:0000256" key="6">
    <source>
        <dbReference type="ARBA" id="ARBA00023002"/>
    </source>
</evidence>
<dbReference type="PANTHER" id="PTHR43821">
    <property type="entry name" value="NAD(P)H NITROREDUCTASE YDJA-RELATED"/>
    <property type="match status" value="1"/>
</dbReference>
<dbReference type="Pfam" id="PF00881">
    <property type="entry name" value="Nitroreductase"/>
    <property type="match status" value="1"/>
</dbReference>
<keyword evidence="5" id="KW-0521">NADP</keyword>
<proteinExistence type="inferred from homology"/>
<protein>
    <submittedName>
        <fullName evidence="9">Nitroreductase</fullName>
    </submittedName>
</protein>
<evidence type="ECO:0000256" key="7">
    <source>
        <dbReference type="ARBA" id="ARBA00023027"/>
    </source>
</evidence>
<dbReference type="InterPro" id="IPR052530">
    <property type="entry name" value="NAD(P)H_nitroreductase"/>
</dbReference>
<comment type="cofactor">
    <cofactor evidence="1">
        <name>FMN</name>
        <dbReference type="ChEBI" id="CHEBI:58210"/>
    </cofactor>
</comment>
<dbReference type="Proteomes" id="UP001596990">
    <property type="component" value="Unassembled WGS sequence"/>
</dbReference>
<sequence length="193" mass="22326">MNVEEAIKSRRSIHTFKPELVDRSTLMDIVETASWAPTHRMVVPWNVFMYQENGIAEIADATIESYRRMGYFETYTDAAKERQVIEGIKKYITSIPHHAVIHMKRNKENPHFYEEDYAAVCAFIQNVQLAAWEKGVGVLWTSPPLINDPEFLRTIGLDHNQDKVVAILQMGYPDKIPRAKARTPMHHKLSFID</sequence>
<organism evidence="9 10">
    <name type="scientific">Thalassobacillus hwangdonensis</name>
    <dbReference type="NCBI Taxonomy" id="546108"/>
    <lineage>
        <taxon>Bacteria</taxon>
        <taxon>Bacillati</taxon>
        <taxon>Bacillota</taxon>
        <taxon>Bacilli</taxon>
        <taxon>Bacillales</taxon>
        <taxon>Bacillaceae</taxon>
        <taxon>Thalassobacillus</taxon>
    </lineage>
</organism>
<evidence type="ECO:0000256" key="4">
    <source>
        <dbReference type="ARBA" id="ARBA00022643"/>
    </source>
</evidence>
<gene>
    <name evidence="9" type="ORF">ACFQ2J_14570</name>
</gene>
<evidence type="ECO:0000313" key="9">
    <source>
        <dbReference type="EMBL" id="MFD1020409.1"/>
    </source>
</evidence>
<keyword evidence="10" id="KW-1185">Reference proteome</keyword>
<dbReference type="SUPFAM" id="SSF55469">
    <property type="entry name" value="FMN-dependent nitroreductase-like"/>
    <property type="match status" value="1"/>
</dbReference>
<evidence type="ECO:0000256" key="5">
    <source>
        <dbReference type="ARBA" id="ARBA00022857"/>
    </source>
</evidence>
<evidence type="ECO:0000256" key="2">
    <source>
        <dbReference type="ARBA" id="ARBA00007118"/>
    </source>
</evidence>
<evidence type="ECO:0000256" key="1">
    <source>
        <dbReference type="ARBA" id="ARBA00001917"/>
    </source>
</evidence>
<dbReference type="Gene3D" id="3.40.109.10">
    <property type="entry name" value="NADH Oxidase"/>
    <property type="match status" value="1"/>
</dbReference>
<comment type="similarity">
    <text evidence="2">Belongs to the nitroreductase family.</text>
</comment>
<keyword evidence="4" id="KW-0288">FMN</keyword>
<dbReference type="InterPro" id="IPR026021">
    <property type="entry name" value="YdjA-like"/>
</dbReference>
<dbReference type="InterPro" id="IPR029479">
    <property type="entry name" value="Nitroreductase"/>
</dbReference>
<dbReference type="PANTHER" id="PTHR43821:SF1">
    <property type="entry name" value="NAD(P)H NITROREDUCTASE YDJA-RELATED"/>
    <property type="match status" value="1"/>
</dbReference>
<keyword evidence="6" id="KW-0560">Oxidoreductase</keyword>
<evidence type="ECO:0000256" key="3">
    <source>
        <dbReference type="ARBA" id="ARBA00022630"/>
    </source>
</evidence>
<evidence type="ECO:0000259" key="8">
    <source>
        <dbReference type="Pfam" id="PF00881"/>
    </source>
</evidence>
<keyword evidence="3" id="KW-0285">Flavoprotein</keyword>
<dbReference type="RefSeq" id="WP_386061970.1">
    <property type="nucleotide sequence ID" value="NZ_JBHTKL010000005.1"/>
</dbReference>
<feature type="domain" description="Nitroreductase" evidence="8">
    <location>
        <begin position="7"/>
        <end position="172"/>
    </location>
</feature>